<dbReference type="Proteomes" id="UP000663722">
    <property type="component" value="Chromosome"/>
</dbReference>
<dbReference type="SUPFAM" id="SSF47384">
    <property type="entry name" value="Homodimeric domain of signal transducing histidine kinase"/>
    <property type="match status" value="1"/>
</dbReference>
<organism evidence="4 5">
    <name type="scientific">Desulfonema magnum</name>
    <dbReference type="NCBI Taxonomy" id="45655"/>
    <lineage>
        <taxon>Bacteria</taxon>
        <taxon>Pseudomonadati</taxon>
        <taxon>Thermodesulfobacteriota</taxon>
        <taxon>Desulfobacteria</taxon>
        <taxon>Desulfobacterales</taxon>
        <taxon>Desulfococcaceae</taxon>
        <taxon>Desulfonema</taxon>
    </lineage>
</organism>
<dbReference type="InterPro" id="IPR003661">
    <property type="entry name" value="HisK_dim/P_dom"/>
</dbReference>
<keyword evidence="4" id="KW-0418">Kinase</keyword>
<feature type="domain" description="Signal transduction histidine kinase dimerisation/phosphoacceptor" evidence="3">
    <location>
        <begin position="19"/>
        <end position="85"/>
    </location>
</feature>
<dbReference type="GO" id="GO:0000155">
    <property type="term" value="F:phosphorelay sensor kinase activity"/>
    <property type="evidence" value="ECO:0007669"/>
    <property type="project" value="InterPro"/>
</dbReference>
<proteinExistence type="predicted"/>
<dbReference type="Gene3D" id="1.10.287.130">
    <property type="match status" value="1"/>
</dbReference>
<evidence type="ECO:0000313" key="4">
    <source>
        <dbReference type="EMBL" id="QTA92301.1"/>
    </source>
</evidence>
<dbReference type="InterPro" id="IPR036097">
    <property type="entry name" value="HisK_dim/P_sf"/>
</dbReference>
<evidence type="ECO:0000313" key="5">
    <source>
        <dbReference type="Proteomes" id="UP000663722"/>
    </source>
</evidence>
<reference evidence="4" key="1">
    <citation type="journal article" date="2021" name="Microb. Physiol.">
        <title>Proteogenomic Insights into the Physiology of Marine, Sulfate-Reducing, Filamentous Desulfonema limicola and Desulfonema magnum.</title>
        <authorList>
            <person name="Schnaars V."/>
            <person name="Wohlbrand L."/>
            <person name="Scheve S."/>
            <person name="Hinrichs C."/>
            <person name="Reinhardt R."/>
            <person name="Rabus R."/>
        </authorList>
    </citation>
    <scope>NUCLEOTIDE SEQUENCE</scope>
    <source>
        <strain evidence="4">4be13</strain>
    </source>
</reference>
<gene>
    <name evidence="4" type="ORF">dnm_083790</name>
</gene>
<evidence type="ECO:0000256" key="1">
    <source>
        <dbReference type="ARBA" id="ARBA00000085"/>
    </source>
</evidence>
<comment type="catalytic activity">
    <reaction evidence="1">
        <text>ATP + protein L-histidine = ADP + protein N-phospho-L-histidine.</text>
        <dbReference type="EC" id="2.7.13.3"/>
    </reaction>
</comment>
<dbReference type="KEGG" id="dmm:dnm_083790"/>
<dbReference type="AlphaFoldDB" id="A0A975BV24"/>
<evidence type="ECO:0000256" key="2">
    <source>
        <dbReference type="ARBA" id="ARBA00012438"/>
    </source>
</evidence>
<protein>
    <recommendedName>
        <fullName evidence="2">histidine kinase</fullName>
        <ecNumber evidence="2">2.7.13.3</ecNumber>
    </recommendedName>
</protein>
<keyword evidence="4" id="KW-0808">Transferase</keyword>
<dbReference type="EMBL" id="CP061800">
    <property type="protein sequence ID" value="QTA92301.1"/>
    <property type="molecule type" value="Genomic_DNA"/>
</dbReference>
<sequence>MTQQLDIIGETGIQFFGKISASISHEFKNALAIINENAGLLDDFTLMAEKGIPIDPERLRFPAENIAKQIQRANEIVKRMNQFSHSTDKSLKMLELGEMTKFMATISERFAAIRSITLDTKLPETPIMILTHPFLLETLIFLCLDFAMDAVGEKKTIGIITGKTENSVCLRFTGLKRLGEVQTDFPTGREMSLLAYLNAELATETDAGEIILYLPEKISESENT</sequence>
<dbReference type="Pfam" id="PF00512">
    <property type="entry name" value="HisKA"/>
    <property type="match status" value="1"/>
</dbReference>
<keyword evidence="5" id="KW-1185">Reference proteome</keyword>
<dbReference type="EC" id="2.7.13.3" evidence="2"/>
<evidence type="ECO:0000259" key="3">
    <source>
        <dbReference type="Pfam" id="PF00512"/>
    </source>
</evidence>
<name>A0A975BV24_9BACT</name>
<dbReference type="RefSeq" id="WP_207679719.1">
    <property type="nucleotide sequence ID" value="NZ_CP061800.1"/>
</dbReference>
<accession>A0A975BV24</accession>